<gene>
    <name evidence="1" type="ORF">BUALT_Bualt05G0108100</name>
</gene>
<comment type="caution">
    <text evidence="1">The sequence shown here is derived from an EMBL/GenBank/DDBJ whole genome shotgun (WGS) entry which is preliminary data.</text>
</comment>
<evidence type="ECO:0000313" key="1">
    <source>
        <dbReference type="EMBL" id="KAG8382734.1"/>
    </source>
</evidence>
<reference evidence="1" key="1">
    <citation type="submission" date="2019-10" db="EMBL/GenBank/DDBJ databases">
        <authorList>
            <person name="Zhang R."/>
            <person name="Pan Y."/>
            <person name="Wang J."/>
            <person name="Ma R."/>
            <person name="Yu S."/>
        </authorList>
    </citation>
    <scope>NUCLEOTIDE SEQUENCE</scope>
    <source>
        <strain evidence="1">LA-IB0</strain>
        <tissue evidence="1">Leaf</tissue>
    </source>
</reference>
<protein>
    <submittedName>
        <fullName evidence="1">Uncharacterized protein</fullName>
    </submittedName>
</protein>
<sequence>MKGAKKQDLNCFDDGISQGDPKAKMAFRYKELCHLYSQLITRAADSEIAKQGLQKLLEQVDSNVQETTVEEFVSEWSVRIECWFGWKSSEV</sequence>
<accession>A0AAV6XJQ9</accession>
<name>A0AAV6XJQ9_9LAMI</name>
<evidence type="ECO:0000313" key="2">
    <source>
        <dbReference type="Proteomes" id="UP000826271"/>
    </source>
</evidence>
<keyword evidence="2" id="KW-1185">Reference proteome</keyword>
<dbReference type="Proteomes" id="UP000826271">
    <property type="component" value="Unassembled WGS sequence"/>
</dbReference>
<dbReference type="EMBL" id="WHWC01000005">
    <property type="protein sequence ID" value="KAG8382734.1"/>
    <property type="molecule type" value="Genomic_DNA"/>
</dbReference>
<proteinExistence type="predicted"/>
<organism evidence="1 2">
    <name type="scientific">Buddleja alternifolia</name>
    <dbReference type="NCBI Taxonomy" id="168488"/>
    <lineage>
        <taxon>Eukaryota</taxon>
        <taxon>Viridiplantae</taxon>
        <taxon>Streptophyta</taxon>
        <taxon>Embryophyta</taxon>
        <taxon>Tracheophyta</taxon>
        <taxon>Spermatophyta</taxon>
        <taxon>Magnoliopsida</taxon>
        <taxon>eudicotyledons</taxon>
        <taxon>Gunneridae</taxon>
        <taxon>Pentapetalae</taxon>
        <taxon>asterids</taxon>
        <taxon>lamiids</taxon>
        <taxon>Lamiales</taxon>
        <taxon>Scrophulariaceae</taxon>
        <taxon>Buddlejeae</taxon>
        <taxon>Buddleja</taxon>
    </lineage>
</organism>
<dbReference type="AlphaFoldDB" id="A0AAV6XJQ9"/>